<reference evidence="2" key="1">
    <citation type="submission" date="2012-11" db="EMBL/GenBank/DDBJ databases">
        <title>Dependencies among metagenomic species, viruses, plasmids and units of genetic variation.</title>
        <authorList>
            <person name="Nielsen H.B."/>
            <person name="Almeida M."/>
            <person name="Juncker A.S."/>
            <person name="Rasmussen S."/>
            <person name="Li J."/>
            <person name="Sunagawa S."/>
            <person name="Plichta D."/>
            <person name="Gautier L."/>
            <person name="Le Chatelier E."/>
            <person name="Peletier E."/>
            <person name="Bonde I."/>
            <person name="Nielsen T."/>
            <person name="Manichanh C."/>
            <person name="Arumugam M."/>
            <person name="Batto J."/>
            <person name="Santos M.B.Q.D."/>
            <person name="Blom N."/>
            <person name="Borruel N."/>
            <person name="Burgdorf K.S."/>
            <person name="Boumezbeur F."/>
            <person name="Casellas F."/>
            <person name="Dore J."/>
            <person name="Guarner F."/>
            <person name="Hansen T."/>
            <person name="Hildebrand F."/>
            <person name="Kaas R.S."/>
            <person name="Kennedy S."/>
            <person name="Kristiansen K."/>
            <person name="Kultima J.R."/>
            <person name="Leonard P."/>
            <person name="Levenez F."/>
            <person name="Lund O."/>
            <person name="Moumen B."/>
            <person name="Le Paslier D."/>
            <person name="Pons N."/>
            <person name="Pedersen O."/>
            <person name="Prifti E."/>
            <person name="Qin J."/>
            <person name="Raes J."/>
            <person name="Tap J."/>
            <person name="Tims S."/>
            <person name="Ussery D.W."/>
            <person name="Yamada T."/>
            <person name="MetaHit consortium"/>
            <person name="Renault P."/>
            <person name="Sicheritz-Ponten T."/>
            <person name="Bork P."/>
            <person name="Wang J."/>
            <person name="Brunak S."/>
            <person name="Ehrlich S.D."/>
        </authorList>
    </citation>
    <scope>NUCLEOTIDE SEQUENCE [LARGE SCALE GENOMIC DNA]</scope>
</reference>
<proteinExistence type="predicted"/>
<keyword evidence="1" id="KW-0812">Transmembrane</keyword>
<evidence type="ECO:0000256" key="1">
    <source>
        <dbReference type="SAM" id="Phobius"/>
    </source>
</evidence>
<dbReference type="AlphaFoldDB" id="R6R350"/>
<keyword evidence="1" id="KW-0472">Membrane</keyword>
<organism evidence="2 3">
    <name type="scientific">[Eubacterium] siraeum CAG:80</name>
    <dbReference type="NCBI Taxonomy" id="1263080"/>
    <lineage>
        <taxon>Bacteria</taxon>
        <taxon>Bacillati</taxon>
        <taxon>Bacillota</taxon>
        <taxon>Clostridia</taxon>
        <taxon>Eubacteriales</taxon>
        <taxon>Oscillospiraceae</taxon>
        <taxon>Oscillospiraceae incertae sedis</taxon>
    </lineage>
</organism>
<dbReference type="Proteomes" id="UP000018142">
    <property type="component" value="Unassembled WGS sequence"/>
</dbReference>
<evidence type="ECO:0000313" key="2">
    <source>
        <dbReference type="EMBL" id="CDC43333.1"/>
    </source>
</evidence>
<feature type="transmembrane region" description="Helical" evidence="1">
    <location>
        <begin position="86"/>
        <end position="108"/>
    </location>
</feature>
<dbReference type="EMBL" id="CBFJ010000007">
    <property type="protein sequence ID" value="CDC43333.1"/>
    <property type="molecule type" value="Genomic_DNA"/>
</dbReference>
<keyword evidence="1" id="KW-1133">Transmembrane helix</keyword>
<feature type="transmembrane region" description="Helical" evidence="1">
    <location>
        <begin position="43"/>
        <end position="66"/>
    </location>
</feature>
<evidence type="ECO:0000313" key="3">
    <source>
        <dbReference type="Proteomes" id="UP000018142"/>
    </source>
</evidence>
<name>R6R350_9FIRM</name>
<feature type="transmembrane region" description="Helical" evidence="1">
    <location>
        <begin position="6"/>
        <end position="23"/>
    </location>
</feature>
<accession>R6R350</accession>
<sequence length="123" mass="13893">MILFTVTLIAYIFNTVFNLLALFKAKNKKQTIKSDTTDTPLYILMIVNFLLVPDIMFNVTITIINLVNILLDTFRFIRNPLNNKSLLINVTINISYILLSFLLLGVCIQKSVKIVATGGNLLL</sequence>
<comment type="caution">
    <text evidence="2">The sequence shown here is derived from an EMBL/GenBank/DDBJ whole genome shotgun (WGS) entry which is preliminary data.</text>
</comment>
<protein>
    <submittedName>
        <fullName evidence="2">Uncharacterized protein</fullName>
    </submittedName>
</protein>
<gene>
    <name evidence="2" type="ORF">BN788_01140</name>
</gene>